<evidence type="ECO:0000313" key="2">
    <source>
        <dbReference type="EMBL" id="ABA47730.1"/>
    </source>
</evidence>
<feature type="compositionally biased region" description="Basic and acidic residues" evidence="1">
    <location>
        <begin position="237"/>
        <end position="305"/>
    </location>
</feature>
<name>Q3JTS6_BURP1</name>
<dbReference type="Proteomes" id="UP000002700">
    <property type="component" value="Chromosome I"/>
</dbReference>
<dbReference type="AlphaFoldDB" id="Q3JTS6"/>
<proteinExistence type="predicted"/>
<accession>Q3JTS6</accession>
<feature type="region of interest" description="Disordered" evidence="1">
    <location>
        <begin position="237"/>
        <end position="306"/>
    </location>
</feature>
<dbReference type="HOGENOM" id="CLU_470673_0_0_4"/>
<protein>
    <submittedName>
        <fullName evidence="2">Uncharacterized protein</fullName>
    </submittedName>
</protein>
<evidence type="ECO:0000256" key="1">
    <source>
        <dbReference type="SAM" id="MobiDB-lite"/>
    </source>
</evidence>
<sequence length="579" mass="66158">MVEHRAHVDRAIGGRLAFALELREHEQIGDDVPHPRRLLLHQFEIARALVVRQRQLAHRLEKARQHGKRRLQFVRHVRDEVAPHRIGALELGDILREQQLAVLAVRKHLHGKHVLPIAAHAAHHERFVVMLAVQIADEIRMAHEMRDVLAQVALRVEPEVHLGDRVAPLDLIAIVEHRDAVRRRLDRLDETRVLLLDLAHLRVPLLREFVQPIVDLAPDARRARHFAVDGRIEQAPEALRVEGADETLHDEHREREDETRHGARDCADDHAHEREQHERHQKARPDDVHDTAPDERENGWHDAARTPRAARPLRVFREPVAAAAHGFDHSIAAGGLERGAQPLDVHVDRALLDEHMVAPDLIEQLRAAVHALRMGHEEVQQAELGRAEIELDLAAVRLRGDAMRRRIEPQPVDRHDVLGQLRRAAAQHRLDPRHQLLRRERLRHVIVRADLEAEDLVLLVAARGQHDDRNVLRALVVAQVARERDARFARQHPVEQHQIGQHVADQTLRLLRVVSANRAVTRVLKIHRNQFGNRGFIFDDENVAGHRHLGPSLSAVSCWLRGRAGRAAGAARRCPSRCR</sequence>
<organism evidence="2 3">
    <name type="scientific">Burkholderia pseudomallei (strain 1710b)</name>
    <dbReference type="NCBI Taxonomy" id="320372"/>
    <lineage>
        <taxon>Bacteria</taxon>
        <taxon>Pseudomonadati</taxon>
        <taxon>Pseudomonadota</taxon>
        <taxon>Betaproteobacteria</taxon>
        <taxon>Burkholderiales</taxon>
        <taxon>Burkholderiaceae</taxon>
        <taxon>Burkholderia</taxon>
        <taxon>pseudomallei group</taxon>
    </lineage>
</organism>
<dbReference type="KEGG" id="bpm:BURPS1710b_1624"/>
<dbReference type="EnsemblBacteria" id="ABA47730">
    <property type="protein sequence ID" value="ABA47730"/>
    <property type="gene ID" value="BURPS1710b_1624"/>
</dbReference>
<evidence type="ECO:0000313" key="3">
    <source>
        <dbReference type="Proteomes" id="UP000002700"/>
    </source>
</evidence>
<dbReference type="EMBL" id="CP000124">
    <property type="protein sequence ID" value="ABA47730.1"/>
    <property type="molecule type" value="Genomic_DNA"/>
</dbReference>
<reference evidence="2 3" key="1">
    <citation type="submission" date="2005-09" db="EMBL/GenBank/DDBJ databases">
        <authorList>
            <person name="Woods D.E."/>
            <person name="Nierman W.C."/>
        </authorList>
    </citation>
    <scope>NUCLEOTIDE SEQUENCE [LARGE SCALE GENOMIC DNA]</scope>
    <source>
        <strain evidence="2 3">1710b</strain>
    </source>
</reference>
<gene>
    <name evidence="2" type="ordered locus">BURPS1710b_1624</name>
</gene>